<protein>
    <submittedName>
        <fullName evidence="1">Uncharacterized protein</fullName>
    </submittedName>
</protein>
<dbReference type="AlphaFoldDB" id="A0A173RAB9"/>
<organism evidence="1 2">
    <name type="scientific">Turicibacter sanguinis</name>
    <dbReference type="NCBI Taxonomy" id="154288"/>
    <lineage>
        <taxon>Bacteria</taxon>
        <taxon>Bacillati</taxon>
        <taxon>Bacillota</taxon>
        <taxon>Erysipelotrichia</taxon>
        <taxon>Erysipelotrichales</taxon>
        <taxon>Turicibacteraceae</taxon>
        <taxon>Turicibacter</taxon>
    </lineage>
</organism>
<evidence type="ECO:0000313" key="2">
    <source>
        <dbReference type="Proteomes" id="UP000487649"/>
    </source>
</evidence>
<dbReference type="EMBL" id="WMQE01000007">
    <property type="protein sequence ID" value="MTK20661.1"/>
    <property type="molecule type" value="Genomic_DNA"/>
</dbReference>
<comment type="caution">
    <text evidence="1">The sequence shown here is derived from an EMBL/GenBank/DDBJ whole genome shotgun (WGS) entry which is preliminary data.</text>
</comment>
<reference evidence="1 2" key="1">
    <citation type="journal article" date="2019" name="Nat. Med.">
        <title>A library of human gut bacterial isolates paired with longitudinal multiomics data enables mechanistic microbiome research.</title>
        <authorList>
            <person name="Poyet M."/>
            <person name="Groussin M."/>
            <person name="Gibbons S.M."/>
            <person name="Avila-Pacheco J."/>
            <person name="Jiang X."/>
            <person name="Kearney S.M."/>
            <person name="Perrotta A.R."/>
            <person name="Berdy B."/>
            <person name="Zhao S."/>
            <person name="Lieberman T.D."/>
            <person name="Swanson P.K."/>
            <person name="Smith M."/>
            <person name="Roesemann S."/>
            <person name="Alexander J.E."/>
            <person name="Rich S.A."/>
            <person name="Livny J."/>
            <person name="Vlamakis H."/>
            <person name="Clish C."/>
            <person name="Bullock K."/>
            <person name="Deik A."/>
            <person name="Scott J."/>
            <person name="Pierce K.A."/>
            <person name="Xavier R.J."/>
            <person name="Alm E.J."/>
        </authorList>
    </citation>
    <scope>NUCLEOTIDE SEQUENCE [LARGE SCALE GENOMIC DNA]</scope>
    <source>
        <strain evidence="1 2">BIOML-A198</strain>
    </source>
</reference>
<dbReference type="GeneID" id="60057707"/>
<accession>A0A173RAB9</accession>
<dbReference type="RefSeq" id="WP_006783279.1">
    <property type="nucleotide sequence ID" value="NZ_CABJBH010000001.1"/>
</dbReference>
<dbReference type="Proteomes" id="UP000487649">
    <property type="component" value="Unassembled WGS sequence"/>
</dbReference>
<name>A0A173RAB9_9FIRM</name>
<proteinExistence type="predicted"/>
<sequence length="166" mass="19120">MKKAYTFILIGMVFIYLNLPLVGWLVNIAGYLLIVTGTHLLTQHKQNKGLELSKYLCIGLACFELLQQGFYNLIGNNSTYAYILIIALLLIQFFIFYLIIKAAADETESLDIQTYQQVYLIIAIVGLILYILTCFFSGFFALLMGLQVIEFCFLCYVFQYFRTHIK</sequence>
<evidence type="ECO:0000313" key="1">
    <source>
        <dbReference type="EMBL" id="MTK20661.1"/>
    </source>
</evidence>
<gene>
    <name evidence="1" type="ORF">GMA92_04310</name>
</gene>
<dbReference type="OrthoDB" id="2596219at2"/>